<dbReference type="Pfam" id="PF02518">
    <property type="entry name" value="HATPase_c"/>
    <property type="match status" value="1"/>
</dbReference>
<protein>
    <recommendedName>
        <fullName evidence="10">Sensor-like histidine kinase SenX3</fullName>
        <ecNumber evidence="3">2.7.13.3</ecNumber>
    </recommendedName>
</protein>
<proteinExistence type="predicted"/>
<reference evidence="14 15" key="1">
    <citation type="submission" date="2019-03" db="EMBL/GenBank/DDBJ databases">
        <title>Arthrobacter sp. nov., an bacterium isolated from biocrust in Mu Us Desert.</title>
        <authorList>
            <person name="Lixiong L."/>
        </authorList>
    </citation>
    <scope>NUCLEOTIDE SEQUENCE [LARGE SCALE GENOMIC DNA]</scope>
    <source>
        <strain evidence="14 15">SLN-3</strain>
    </source>
</reference>
<keyword evidence="4 11" id="KW-0597">Phosphoprotein</keyword>
<evidence type="ECO:0000259" key="12">
    <source>
        <dbReference type="PROSITE" id="PS50109"/>
    </source>
</evidence>
<feature type="domain" description="Response regulatory" evidence="13">
    <location>
        <begin position="14"/>
        <end position="130"/>
    </location>
</feature>
<keyword evidence="6" id="KW-0547">Nucleotide-binding</keyword>
<dbReference type="GO" id="GO:0007234">
    <property type="term" value="P:osmosensory signaling via phosphorelay pathway"/>
    <property type="evidence" value="ECO:0007669"/>
    <property type="project" value="TreeGrafter"/>
</dbReference>
<dbReference type="InterPro" id="IPR003594">
    <property type="entry name" value="HATPase_dom"/>
</dbReference>
<dbReference type="CDD" id="cd00082">
    <property type="entry name" value="HisKA"/>
    <property type="match status" value="1"/>
</dbReference>
<comment type="catalytic activity">
    <reaction evidence="1">
        <text>ATP + protein L-histidine = ADP + protein N-phospho-L-histidine.</text>
        <dbReference type="EC" id="2.7.13.3"/>
    </reaction>
</comment>
<accession>A0A4R5U2B2</accession>
<dbReference type="CDD" id="cd00156">
    <property type="entry name" value="REC"/>
    <property type="match status" value="1"/>
</dbReference>
<comment type="subcellular location">
    <subcellularLocation>
        <location evidence="2">Cell membrane</location>
    </subcellularLocation>
</comment>
<keyword evidence="9" id="KW-0902">Two-component regulatory system</keyword>
<evidence type="ECO:0000313" key="15">
    <source>
        <dbReference type="Proteomes" id="UP000295411"/>
    </source>
</evidence>
<dbReference type="InterPro" id="IPR029016">
    <property type="entry name" value="GAF-like_dom_sf"/>
</dbReference>
<sequence length="562" mass="59276">MSKQDVSWAGFGGTAVVASPSGEDGQDLCAILQQAGYAAVSVSSGSALLGTLRQSTPDIVFLDLQLADESSRALLGVLESDSRFAGLPVILLLPDSSPLEPGGLLENPITDFVFRPYQEREIIQRAASAIARRRQHRVQRESASLLRERMREISAGIRAANSLETMVGNFLAGLGRALGSDSVYLQIFPDDRVADLSSHWSSSDADPMEVPSLAHSGRAKALALRLWESSTGERFPPATDSVSAGMSVFEDLADLSGITSGVVVALGEGTTPFGLVWLINNHRPLEWTPVENSLTQHVLGNFAHGLIQGQLIARQQQAVEKLRRLNKAKSDFVGTVNHELRTPLASMAGYLEMILDGSGGPLPEGARRMLETVERNTTRLRDLIENITALSPTLDEPHGHLSVDLGHVVVSAAGDLSAAAAAKNVSLLCPPSEESILVAGHYDQLKEAVGLVISNAVKFTGPGGVVEVNTLCSSEAGPAEVVVRDTGIGIPEADIPRLFESFFRASNATDGAVPGAGVGLAIAQRTMTAHNGSITVDSTVGEGTTVRIELPLKASSPAAARS</sequence>
<dbReference type="GO" id="GO:0005524">
    <property type="term" value="F:ATP binding"/>
    <property type="evidence" value="ECO:0007669"/>
    <property type="project" value="UniProtKB-KW"/>
</dbReference>
<evidence type="ECO:0000256" key="10">
    <source>
        <dbReference type="ARBA" id="ARBA00039401"/>
    </source>
</evidence>
<dbReference type="InterPro" id="IPR036097">
    <property type="entry name" value="HisK_dim/P_sf"/>
</dbReference>
<dbReference type="PROSITE" id="PS50109">
    <property type="entry name" value="HIS_KIN"/>
    <property type="match status" value="1"/>
</dbReference>
<dbReference type="OrthoDB" id="9757990at2"/>
<evidence type="ECO:0000256" key="9">
    <source>
        <dbReference type="ARBA" id="ARBA00023012"/>
    </source>
</evidence>
<dbReference type="PANTHER" id="PTHR42878">
    <property type="entry name" value="TWO-COMPONENT HISTIDINE KINASE"/>
    <property type="match status" value="1"/>
</dbReference>
<evidence type="ECO:0000259" key="13">
    <source>
        <dbReference type="PROSITE" id="PS50110"/>
    </source>
</evidence>
<evidence type="ECO:0000256" key="11">
    <source>
        <dbReference type="PROSITE-ProRule" id="PRU00169"/>
    </source>
</evidence>
<dbReference type="InterPro" id="IPR036890">
    <property type="entry name" value="HATPase_C_sf"/>
</dbReference>
<dbReference type="InterPro" id="IPR005467">
    <property type="entry name" value="His_kinase_dom"/>
</dbReference>
<dbReference type="GO" id="GO:0005886">
    <property type="term" value="C:plasma membrane"/>
    <property type="evidence" value="ECO:0007669"/>
    <property type="project" value="UniProtKB-SubCell"/>
</dbReference>
<dbReference type="Proteomes" id="UP000295411">
    <property type="component" value="Unassembled WGS sequence"/>
</dbReference>
<evidence type="ECO:0000256" key="2">
    <source>
        <dbReference type="ARBA" id="ARBA00004236"/>
    </source>
</evidence>
<dbReference type="InterPro" id="IPR011006">
    <property type="entry name" value="CheY-like_superfamily"/>
</dbReference>
<dbReference type="GO" id="GO:0030295">
    <property type="term" value="F:protein kinase activator activity"/>
    <property type="evidence" value="ECO:0007669"/>
    <property type="project" value="TreeGrafter"/>
</dbReference>
<gene>
    <name evidence="14" type="ORF">E2F48_00690</name>
</gene>
<keyword evidence="7" id="KW-0418">Kinase</keyword>
<dbReference type="InterPro" id="IPR003661">
    <property type="entry name" value="HisK_dim/P_dom"/>
</dbReference>
<evidence type="ECO:0000256" key="3">
    <source>
        <dbReference type="ARBA" id="ARBA00012438"/>
    </source>
</evidence>
<dbReference type="AlphaFoldDB" id="A0A4R5U2B2"/>
<keyword evidence="5" id="KW-0808">Transferase</keyword>
<dbReference type="Pfam" id="PF00512">
    <property type="entry name" value="HisKA"/>
    <property type="match status" value="1"/>
</dbReference>
<dbReference type="SUPFAM" id="SSF47384">
    <property type="entry name" value="Homodimeric domain of signal transducing histidine kinase"/>
    <property type="match status" value="1"/>
</dbReference>
<dbReference type="EC" id="2.7.13.3" evidence="3"/>
<evidence type="ECO:0000256" key="7">
    <source>
        <dbReference type="ARBA" id="ARBA00022777"/>
    </source>
</evidence>
<name>A0A4R5U2B2_9MICC</name>
<dbReference type="Gene3D" id="3.30.450.40">
    <property type="match status" value="1"/>
</dbReference>
<dbReference type="SMART" id="SM00388">
    <property type="entry name" value="HisKA"/>
    <property type="match status" value="1"/>
</dbReference>
<evidence type="ECO:0000256" key="4">
    <source>
        <dbReference type="ARBA" id="ARBA00022553"/>
    </source>
</evidence>
<evidence type="ECO:0000256" key="1">
    <source>
        <dbReference type="ARBA" id="ARBA00000085"/>
    </source>
</evidence>
<dbReference type="RefSeq" id="WP_133402123.1">
    <property type="nucleotide sequence ID" value="NZ_SMTK01000001.1"/>
</dbReference>
<dbReference type="SUPFAM" id="SSF55781">
    <property type="entry name" value="GAF domain-like"/>
    <property type="match status" value="1"/>
</dbReference>
<feature type="domain" description="Histidine kinase" evidence="12">
    <location>
        <begin position="335"/>
        <end position="554"/>
    </location>
</feature>
<keyword evidence="15" id="KW-1185">Reference proteome</keyword>
<dbReference type="InterPro" id="IPR001789">
    <property type="entry name" value="Sig_transdc_resp-reg_receiver"/>
</dbReference>
<evidence type="ECO:0000256" key="6">
    <source>
        <dbReference type="ARBA" id="ARBA00022741"/>
    </source>
</evidence>
<dbReference type="InterPro" id="IPR050351">
    <property type="entry name" value="BphY/WalK/GraS-like"/>
</dbReference>
<keyword evidence="8" id="KW-0067">ATP-binding</keyword>
<dbReference type="EMBL" id="SMTK01000001">
    <property type="protein sequence ID" value="TDK27693.1"/>
    <property type="molecule type" value="Genomic_DNA"/>
</dbReference>
<dbReference type="Gene3D" id="3.40.50.2300">
    <property type="match status" value="1"/>
</dbReference>
<feature type="modified residue" description="4-aspartylphosphate" evidence="11">
    <location>
        <position position="63"/>
    </location>
</feature>
<evidence type="ECO:0000256" key="8">
    <source>
        <dbReference type="ARBA" id="ARBA00022840"/>
    </source>
</evidence>
<dbReference type="PANTHER" id="PTHR42878:SF7">
    <property type="entry name" value="SENSOR HISTIDINE KINASE GLRK"/>
    <property type="match status" value="1"/>
</dbReference>
<dbReference type="SMART" id="SM00387">
    <property type="entry name" value="HATPase_c"/>
    <property type="match status" value="1"/>
</dbReference>
<dbReference type="SUPFAM" id="SSF55874">
    <property type="entry name" value="ATPase domain of HSP90 chaperone/DNA topoisomerase II/histidine kinase"/>
    <property type="match status" value="1"/>
</dbReference>
<dbReference type="PRINTS" id="PR00344">
    <property type="entry name" value="BCTRLSENSOR"/>
</dbReference>
<dbReference type="SUPFAM" id="SSF52172">
    <property type="entry name" value="CheY-like"/>
    <property type="match status" value="1"/>
</dbReference>
<dbReference type="InterPro" id="IPR004358">
    <property type="entry name" value="Sig_transdc_His_kin-like_C"/>
</dbReference>
<comment type="caution">
    <text evidence="14">The sequence shown here is derived from an EMBL/GenBank/DDBJ whole genome shotgun (WGS) entry which is preliminary data.</text>
</comment>
<dbReference type="Gene3D" id="3.30.565.10">
    <property type="entry name" value="Histidine kinase-like ATPase, C-terminal domain"/>
    <property type="match status" value="1"/>
</dbReference>
<dbReference type="GO" id="GO:0000155">
    <property type="term" value="F:phosphorelay sensor kinase activity"/>
    <property type="evidence" value="ECO:0007669"/>
    <property type="project" value="InterPro"/>
</dbReference>
<evidence type="ECO:0000313" key="14">
    <source>
        <dbReference type="EMBL" id="TDK27693.1"/>
    </source>
</evidence>
<dbReference type="PROSITE" id="PS50110">
    <property type="entry name" value="RESPONSE_REGULATORY"/>
    <property type="match status" value="1"/>
</dbReference>
<dbReference type="GO" id="GO:0000156">
    <property type="term" value="F:phosphorelay response regulator activity"/>
    <property type="evidence" value="ECO:0007669"/>
    <property type="project" value="TreeGrafter"/>
</dbReference>
<evidence type="ECO:0000256" key="5">
    <source>
        <dbReference type="ARBA" id="ARBA00022679"/>
    </source>
</evidence>
<dbReference type="Gene3D" id="1.10.287.130">
    <property type="match status" value="1"/>
</dbReference>
<organism evidence="14 15">
    <name type="scientific">Arthrobacter crusticola</name>
    <dbReference type="NCBI Taxonomy" id="2547960"/>
    <lineage>
        <taxon>Bacteria</taxon>
        <taxon>Bacillati</taxon>
        <taxon>Actinomycetota</taxon>
        <taxon>Actinomycetes</taxon>
        <taxon>Micrococcales</taxon>
        <taxon>Micrococcaceae</taxon>
        <taxon>Arthrobacter</taxon>
    </lineage>
</organism>